<dbReference type="PANTHER" id="PTHR11334:SF29">
    <property type="entry name" value="MAS-RELATED G-PROTEIN COUPLED RECEPTOR MEMBER X2"/>
    <property type="match status" value="1"/>
</dbReference>
<keyword evidence="13" id="KW-1185">Reference proteome</keyword>
<keyword evidence="5 10" id="KW-0297">G-protein coupled receptor</keyword>
<feature type="transmembrane region" description="Helical" evidence="11">
    <location>
        <begin position="267"/>
        <end position="286"/>
    </location>
</feature>
<dbReference type="GO" id="GO:0005886">
    <property type="term" value="C:plasma membrane"/>
    <property type="evidence" value="ECO:0007669"/>
    <property type="project" value="UniProtKB-SubCell"/>
</dbReference>
<proteinExistence type="inferred from homology"/>
<evidence type="ECO:0000259" key="12">
    <source>
        <dbReference type="PROSITE" id="PS50262"/>
    </source>
</evidence>
<feature type="transmembrane region" description="Helical" evidence="11">
    <location>
        <begin position="193"/>
        <end position="215"/>
    </location>
</feature>
<dbReference type="InterPro" id="IPR026234">
    <property type="entry name" value="MRGPCRFAMILY"/>
</dbReference>
<dbReference type="AlphaFoldDB" id="A0A6J2GSE3"/>
<gene>
    <name evidence="14" type="primary">LOC113988632</name>
</gene>
<dbReference type="Pfam" id="PF00001">
    <property type="entry name" value="7tm_1"/>
    <property type="match status" value="1"/>
</dbReference>
<dbReference type="InterPro" id="IPR017452">
    <property type="entry name" value="GPCR_Rhodpsn_7TM"/>
</dbReference>
<feature type="transmembrane region" description="Helical" evidence="11">
    <location>
        <begin position="158"/>
        <end position="181"/>
    </location>
</feature>
<dbReference type="GeneID" id="113988632"/>
<keyword evidence="7 10" id="KW-0675">Receptor</keyword>
<keyword evidence="8 10" id="KW-0807">Transducer</keyword>
<feature type="transmembrane region" description="Helical" evidence="11">
    <location>
        <begin position="35"/>
        <end position="60"/>
    </location>
</feature>
<reference evidence="14" key="1">
    <citation type="submission" date="2025-08" db="UniProtKB">
        <authorList>
            <consortium name="RefSeq"/>
        </authorList>
    </citation>
    <scope>IDENTIFICATION</scope>
    <source>
        <tissue evidence="14">Muscle</tissue>
    </source>
</reference>
<feature type="transmembrane region" description="Helical" evidence="11">
    <location>
        <begin position="227"/>
        <end position="247"/>
    </location>
</feature>
<feature type="transmembrane region" description="Helical" evidence="11">
    <location>
        <begin position="72"/>
        <end position="105"/>
    </location>
</feature>
<evidence type="ECO:0000256" key="7">
    <source>
        <dbReference type="ARBA" id="ARBA00023170"/>
    </source>
</evidence>
<dbReference type="SUPFAM" id="SSF81321">
    <property type="entry name" value="Family A G protein-coupled receptor-like"/>
    <property type="match status" value="1"/>
</dbReference>
<evidence type="ECO:0000256" key="9">
    <source>
        <dbReference type="ARBA" id="ARBA00061394"/>
    </source>
</evidence>
<keyword evidence="4 11" id="KW-1133">Transmembrane helix</keyword>
<dbReference type="InterPro" id="IPR000276">
    <property type="entry name" value="GPCR_Rhodpsn"/>
</dbReference>
<dbReference type="RefSeq" id="XP_027578237.1">
    <property type="nucleotide sequence ID" value="XM_027722436.1"/>
</dbReference>
<dbReference type="PRINTS" id="PR02108">
    <property type="entry name" value="MRGPCRFAMILY"/>
</dbReference>
<protein>
    <submittedName>
        <fullName evidence="14">Mas-related G-protein coupled receptor member H-like</fullName>
    </submittedName>
</protein>
<dbReference type="PROSITE" id="PS50262">
    <property type="entry name" value="G_PROTEIN_RECEP_F1_2"/>
    <property type="match status" value="1"/>
</dbReference>
<evidence type="ECO:0000313" key="14">
    <source>
        <dbReference type="RefSeq" id="XP_027578237.1"/>
    </source>
</evidence>
<dbReference type="PANTHER" id="PTHR11334">
    <property type="entry name" value="MAS-RELATED G-PROTEIN COUPLED RECEPTOR"/>
    <property type="match status" value="1"/>
</dbReference>
<evidence type="ECO:0000256" key="3">
    <source>
        <dbReference type="ARBA" id="ARBA00022692"/>
    </source>
</evidence>
<name>A0A6J2GSE3_9PASS</name>
<dbReference type="FunCoup" id="A0A6J2GSE3">
    <property type="interactions" value="17"/>
</dbReference>
<accession>A0A6J2GSE3</accession>
<dbReference type="GO" id="GO:0004930">
    <property type="term" value="F:G protein-coupled receptor activity"/>
    <property type="evidence" value="ECO:0007669"/>
    <property type="project" value="UniProtKB-KW"/>
</dbReference>
<evidence type="ECO:0000256" key="2">
    <source>
        <dbReference type="ARBA" id="ARBA00022475"/>
    </source>
</evidence>
<keyword evidence="2" id="KW-1003">Cell membrane</keyword>
<keyword evidence="6 11" id="KW-0472">Membrane</keyword>
<dbReference type="PRINTS" id="PR00237">
    <property type="entry name" value="GPCRRHODOPSN"/>
</dbReference>
<dbReference type="Gene3D" id="1.20.1070.10">
    <property type="entry name" value="Rhodopsin 7-helix transmembrane proteins"/>
    <property type="match status" value="1"/>
</dbReference>
<sequence>MEESDTRNLTLNMTYGSLDIEEFINDTCSIVSYKLIVFGSVCLGISLCGLVGNGMVMWFLGFHMKQSPFTVYILNLAVADFSLILMFFLILVVFFILVTFCTSLIELAPLYTDFVFVVGFLCHVFDLSSLGLLTALSVERCVSVLFPIWYRCHRPRHLSGIVSGTLWALAGVFVSLLYVTYTFSEHSGEVLPGVVLAFSMILSVLMLVSNLFLITKLCCGSQRRHPGRLYVAILLNIIVFFAFGIPFCMDVFLNLPSSGDLFPENDIPLLLALLDCCLNPVIYVLVGSCRRRRFHRSVKVALQRAFEEKAGNEERSHVCWDTVVEVTSL</sequence>
<keyword evidence="3 10" id="KW-0812">Transmembrane</keyword>
<dbReference type="PROSITE" id="PS00237">
    <property type="entry name" value="G_PROTEIN_RECEP_F1_1"/>
    <property type="match status" value="1"/>
</dbReference>
<feature type="transmembrane region" description="Helical" evidence="11">
    <location>
        <begin position="117"/>
        <end position="138"/>
    </location>
</feature>
<dbReference type="InParanoid" id="A0A6J2GSE3"/>
<evidence type="ECO:0000256" key="10">
    <source>
        <dbReference type="RuleBase" id="RU000688"/>
    </source>
</evidence>
<evidence type="ECO:0000256" key="4">
    <source>
        <dbReference type="ARBA" id="ARBA00022989"/>
    </source>
</evidence>
<dbReference type="FunFam" id="1.20.1070.10:FF:000193">
    <property type="entry name" value="Mas-related G-protein coupled receptor member E"/>
    <property type="match status" value="1"/>
</dbReference>
<organism evidence="13 14">
    <name type="scientific">Pipra filicauda</name>
    <name type="common">Wire-tailed manakin</name>
    <dbReference type="NCBI Taxonomy" id="649802"/>
    <lineage>
        <taxon>Eukaryota</taxon>
        <taxon>Metazoa</taxon>
        <taxon>Chordata</taxon>
        <taxon>Craniata</taxon>
        <taxon>Vertebrata</taxon>
        <taxon>Euteleostomi</taxon>
        <taxon>Archelosauria</taxon>
        <taxon>Archosauria</taxon>
        <taxon>Dinosauria</taxon>
        <taxon>Saurischia</taxon>
        <taxon>Theropoda</taxon>
        <taxon>Coelurosauria</taxon>
        <taxon>Aves</taxon>
        <taxon>Neognathae</taxon>
        <taxon>Neoaves</taxon>
        <taxon>Telluraves</taxon>
        <taxon>Australaves</taxon>
        <taxon>Passeriformes</taxon>
        <taxon>Pipridae</taxon>
        <taxon>Pipra</taxon>
    </lineage>
</organism>
<dbReference type="Proteomes" id="UP000504627">
    <property type="component" value="Unplaced"/>
</dbReference>
<feature type="domain" description="G-protein coupled receptors family 1 profile" evidence="12">
    <location>
        <begin position="52"/>
        <end position="283"/>
    </location>
</feature>
<evidence type="ECO:0000313" key="13">
    <source>
        <dbReference type="Proteomes" id="UP000504627"/>
    </source>
</evidence>
<evidence type="ECO:0000256" key="6">
    <source>
        <dbReference type="ARBA" id="ARBA00023136"/>
    </source>
</evidence>
<evidence type="ECO:0000256" key="1">
    <source>
        <dbReference type="ARBA" id="ARBA00004651"/>
    </source>
</evidence>
<evidence type="ECO:0000256" key="8">
    <source>
        <dbReference type="ARBA" id="ARBA00023224"/>
    </source>
</evidence>
<comment type="subcellular location">
    <subcellularLocation>
        <location evidence="1">Cell membrane</location>
        <topology evidence="1">Multi-pass membrane protein</topology>
    </subcellularLocation>
</comment>
<evidence type="ECO:0000256" key="11">
    <source>
        <dbReference type="SAM" id="Phobius"/>
    </source>
</evidence>
<comment type="similarity">
    <text evidence="9">Belongs to the G-protein coupled receptor 1 family. Mas subfamily.</text>
</comment>
<evidence type="ECO:0000256" key="5">
    <source>
        <dbReference type="ARBA" id="ARBA00023040"/>
    </source>
</evidence>